<evidence type="ECO:0000313" key="2">
    <source>
        <dbReference type="EMBL" id="QHU04984.1"/>
    </source>
</evidence>
<dbReference type="AlphaFoldDB" id="A0A6C0JMS9"/>
<dbReference type="EMBL" id="MN740406">
    <property type="protein sequence ID" value="QHU04984.1"/>
    <property type="molecule type" value="Genomic_DNA"/>
</dbReference>
<protein>
    <submittedName>
        <fullName evidence="2">Uncharacterized protein</fullName>
    </submittedName>
</protein>
<proteinExistence type="predicted"/>
<accession>A0A6C0JMS9</accession>
<evidence type="ECO:0000256" key="1">
    <source>
        <dbReference type="SAM" id="MobiDB-lite"/>
    </source>
</evidence>
<name>A0A6C0JMS9_9ZZZZ</name>
<feature type="compositionally biased region" description="Acidic residues" evidence="1">
    <location>
        <begin position="154"/>
        <end position="177"/>
    </location>
</feature>
<reference evidence="2" key="1">
    <citation type="journal article" date="2020" name="Nature">
        <title>Giant virus diversity and host interactions through global metagenomics.</title>
        <authorList>
            <person name="Schulz F."/>
            <person name="Roux S."/>
            <person name="Paez-Espino D."/>
            <person name="Jungbluth S."/>
            <person name="Walsh D.A."/>
            <person name="Denef V.J."/>
            <person name="McMahon K.D."/>
            <person name="Konstantinidis K.T."/>
            <person name="Eloe-Fadrosh E.A."/>
            <person name="Kyrpides N.C."/>
            <person name="Woyke T."/>
        </authorList>
    </citation>
    <scope>NUCLEOTIDE SEQUENCE</scope>
    <source>
        <strain evidence="2">GVMAG-M-3300027708-5</strain>
    </source>
</reference>
<feature type="region of interest" description="Disordered" evidence="1">
    <location>
        <begin position="149"/>
        <end position="211"/>
    </location>
</feature>
<organism evidence="2">
    <name type="scientific">viral metagenome</name>
    <dbReference type="NCBI Taxonomy" id="1070528"/>
    <lineage>
        <taxon>unclassified sequences</taxon>
        <taxon>metagenomes</taxon>
        <taxon>organismal metagenomes</taxon>
    </lineage>
</organism>
<sequence>MSPITLLIVEKLGNIKESTLKTFDENELYKKAGHTSATGFKCYTQWNIKDLNEKSYNISVYGKTTGRANSENKYEFPPPIDNTLFFGSCLIVNYKDENTPVSITSDEWDSIYEHLYGGFEDIGDEAEDEASNDEEDEYADIPVTKSGYAKDGFVVDDEEDDASYDEVEEADDEDEDVVYVKEKPKKAKKQTVAKQSVSAPKEKKSKAKTPSNIVTKTLSNVFTAIVQEPDTYLDCTSELSEESYV</sequence>